<dbReference type="EMBL" id="LAZR01009331">
    <property type="protein sequence ID" value="KKM73247.1"/>
    <property type="molecule type" value="Genomic_DNA"/>
</dbReference>
<feature type="non-terminal residue" evidence="2">
    <location>
        <position position="1"/>
    </location>
</feature>
<evidence type="ECO:0000313" key="2">
    <source>
        <dbReference type="EMBL" id="KKM73247.1"/>
    </source>
</evidence>
<sequence>IIFTGIQFTTGFFEFYFLIIALNIILFISINKISLKNTYTLGLIIFLIFTFTAGIITVPIVMLKSNLSKQVHMFVFSALESTIIVGLMGLSLRDK</sequence>
<name>A0A0F9MVI1_9ZZZZ</name>
<feature type="transmembrane region" description="Helical" evidence="1">
    <location>
        <begin position="73"/>
        <end position="92"/>
    </location>
</feature>
<accession>A0A0F9MVI1</accession>
<feature type="transmembrane region" description="Helical" evidence="1">
    <location>
        <begin position="40"/>
        <end position="61"/>
    </location>
</feature>
<keyword evidence="1" id="KW-1133">Transmembrane helix</keyword>
<gene>
    <name evidence="2" type="ORF">LCGC14_1412470</name>
</gene>
<feature type="transmembrane region" description="Helical" evidence="1">
    <location>
        <begin position="6"/>
        <end position="28"/>
    </location>
</feature>
<keyword evidence="1" id="KW-0812">Transmembrane</keyword>
<dbReference type="AlphaFoldDB" id="A0A0F9MVI1"/>
<organism evidence="2">
    <name type="scientific">marine sediment metagenome</name>
    <dbReference type="NCBI Taxonomy" id="412755"/>
    <lineage>
        <taxon>unclassified sequences</taxon>
        <taxon>metagenomes</taxon>
        <taxon>ecological metagenomes</taxon>
    </lineage>
</organism>
<proteinExistence type="predicted"/>
<keyword evidence="1" id="KW-0472">Membrane</keyword>
<protein>
    <submittedName>
        <fullName evidence="2">Uncharacterized protein</fullName>
    </submittedName>
</protein>
<evidence type="ECO:0000256" key="1">
    <source>
        <dbReference type="SAM" id="Phobius"/>
    </source>
</evidence>
<comment type="caution">
    <text evidence="2">The sequence shown here is derived from an EMBL/GenBank/DDBJ whole genome shotgun (WGS) entry which is preliminary data.</text>
</comment>
<reference evidence="2" key="1">
    <citation type="journal article" date="2015" name="Nature">
        <title>Complex archaea that bridge the gap between prokaryotes and eukaryotes.</title>
        <authorList>
            <person name="Spang A."/>
            <person name="Saw J.H."/>
            <person name="Jorgensen S.L."/>
            <person name="Zaremba-Niedzwiedzka K."/>
            <person name="Martijn J."/>
            <person name="Lind A.E."/>
            <person name="van Eijk R."/>
            <person name="Schleper C."/>
            <person name="Guy L."/>
            <person name="Ettema T.J."/>
        </authorList>
    </citation>
    <scope>NUCLEOTIDE SEQUENCE</scope>
</reference>